<keyword evidence="1" id="KW-0472">Membrane</keyword>
<name>A0A498C460_9GAMM</name>
<reference evidence="2 3" key="1">
    <citation type="submission" date="2018-10" db="EMBL/GenBank/DDBJ databases">
        <title>Genomic Encyclopedia of Type Strains, Phase IV (KMG-IV): sequencing the most valuable type-strain genomes for metagenomic binning, comparative biology and taxonomic classification.</title>
        <authorList>
            <person name="Goeker M."/>
        </authorList>
    </citation>
    <scope>NUCLEOTIDE SEQUENCE [LARGE SCALE GENOMIC DNA]</scope>
    <source>
        <strain evidence="2 3">DSM 12769</strain>
    </source>
</reference>
<dbReference type="Proteomes" id="UP000275461">
    <property type="component" value="Unassembled WGS sequence"/>
</dbReference>
<gene>
    <name evidence="2" type="ORF">DFR31_0386</name>
</gene>
<comment type="caution">
    <text evidence="2">The sequence shown here is derived from an EMBL/GenBank/DDBJ whole genome shotgun (WGS) entry which is preliminary data.</text>
</comment>
<protein>
    <submittedName>
        <fullName evidence="2">Uncharacterized protein</fullName>
    </submittedName>
</protein>
<feature type="transmembrane region" description="Helical" evidence="1">
    <location>
        <begin position="66"/>
        <end position="86"/>
    </location>
</feature>
<evidence type="ECO:0000313" key="3">
    <source>
        <dbReference type="Proteomes" id="UP000275461"/>
    </source>
</evidence>
<keyword evidence="1" id="KW-0812">Transmembrane</keyword>
<keyword evidence="3" id="KW-1185">Reference proteome</keyword>
<accession>A0A498C460</accession>
<evidence type="ECO:0000256" key="1">
    <source>
        <dbReference type="SAM" id="Phobius"/>
    </source>
</evidence>
<organism evidence="2 3">
    <name type="scientific">Alkalispirillum mobile</name>
    <dbReference type="NCBI Taxonomy" id="85925"/>
    <lineage>
        <taxon>Bacteria</taxon>
        <taxon>Pseudomonadati</taxon>
        <taxon>Pseudomonadota</taxon>
        <taxon>Gammaproteobacteria</taxon>
        <taxon>Chromatiales</taxon>
        <taxon>Ectothiorhodospiraceae</taxon>
        <taxon>Alkalispirillum</taxon>
    </lineage>
</organism>
<keyword evidence="1" id="KW-1133">Transmembrane helix</keyword>
<dbReference type="AlphaFoldDB" id="A0A498C460"/>
<evidence type="ECO:0000313" key="2">
    <source>
        <dbReference type="EMBL" id="RLK50485.1"/>
    </source>
</evidence>
<proteinExistence type="predicted"/>
<sequence length="166" mass="18289">MDTMGPMRDTRSGRVTIPYRLHARARFWGMVQRTFWLTALLGSLAALIWAARLELNSETTASTLGLAAVIGLALSLWMFAMAVLRLPPSEGRITLSEDDCRGITWCQDRRGGWTIKAGGVRLRGLENNDAFRTARETAHARAETVLQQLRGGDSADQPAVHGRKVA</sequence>
<dbReference type="EMBL" id="RCDA01000001">
    <property type="protein sequence ID" value="RLK50485.1"/>
    <property type="molecule type" value="Genomic_DNA"/>
</dbReference>